<proteinExistence type="inferred from homology"/>
<dbReference type="InterPro" id="IPR036440">
    <property type="entry name" value="Peptidase_C15-like_sf"/>
</dbReference>
<evidence type="ECO:0000313" key="6">
    <source>
        <dbReference type="EMBL" id="TGZ82351.1"/>
    </source>
</evidence>
<evidence type="ECO:0000256" key="3">
    <source>
        <dbReference type="ARBA" id="ARBA00022801"/>
    </source>
</evidence>
<dbReference type="EMBL" id="ML220115">
    <property type="protein sequence ID" value="TGZ82351.1"/>
    <property type="molecule type" value="Genomic_DNA"/>
</dbReference>
<dbReference type="OrthoDB" id="407146at2759"/>
<evidence type="ECO:0000256" key="2">
    <source>
        <dbReference type="ARBA" id="ARBA00022670"/>
    </source>
</evidence>
<sequence length="269" mass="29943">MPPPPPSSKTKTLHINITSFLPFPPHPTNPSTLIASLLPHTHIFTPPATDTTYTLHLHVHPPLKVAYRVVDEAVPLLWEGGEGGRDGGNGGREREYWLHLGVGRAGGYRLERRARCGGRGWRGWRRDVEGCLPGEYGDGGGDEMTGHGERERGEVEGDTEDKKEEEEVELRTGLDVPRIVDWVKTRMQEEEDVEELRICVSEDAGRFLCEYIFRASLMEARKRGEEEMKRVLFLHVPPAGKPYSVEMGAEVVKRIVEGMVSDGEGLGGA</sequence>
<evidence type="ECO:0000256" key="5">
    <source>
        <dbReference type="SAM" id="MobiDB-lite"/>
    </source>
</evidence>
<dbReference type="InterPro" id="IPR016125">
    <property type="entry name" value="Peptidase_C15-like"/>
</dbReference>
<evidence type="ECO:0000256" key="4">
    <source>
        <dbReference type="ARBA" id="ARBA00022807"/>
    </source>
</evidence>
<dbReference type="Gene3D" id="3.40.630.20">
    <property type="entry name" value="Peptidase C15, pyroglutamyl peptidase I-like"/>
    <property type="match status" value="1"/>
</dbReference>
<name>A0A4S2N027_9PEZI</name>
<reference evidence="6 7" key="1">
    <citation type="submission" date="2019-04" db="EMBL/GenBank/DDBJ databases">
        <title>Comparative genomics and transcriptomics to analyze fruiting body development in filamentous ascomycetes.</title>
        <authorList>
            <consortium name="DOE Joint Genome Institute"/>
            <person name="Lutkenhaus R."/>
            <person name="Traeger S."/>
            <person name="Breuer J."/>
            <person name="Kuo A."/>
            <person name="Lipzen A."/>
            <person name="Pangilinan J."/>
            <person name="Dilworth D."/>
            <person name="Sandor L."/>
            <person name="Poggeler S."/>
            <person name="Barry K."/>
            <person name="Grigoriev I.V."/>
            <person name="Nowrousian M."/>
        </authorList>
    </citation>
    <scope>NUCLEOTIDE SEQUENCE [LARGE SCALE GENOMIC DNA]</scope>
    <source>
        <strain evidence="6 7">CBS 389.68</strain>
    </source>
</reference>
<protein>
    <submittedName>
        <fullName evidence="6">Peptidase C15, pyroglutamyl peptidase I-like protein</fullName>
    </submittedName>
</protein>
<dbReference type="GO" id="GO:0006508">
    <property type="term" value="P:proteolysis"/>
    <property type="evidence" value="ECO:0007669"/>
    <property type="project" value="UniProtKB-KW"/>
</dbReference>
<dbReference type="InParanoid" id="A0A4S2N027"/>
<keyword evidence="7" id="KW-1185">Reference proteome</keyword>
<keyword evidence="2" id="KW-0645">Protease</keyword>
<feature type="compositionally biased region" description="Basic and acidic residues" evidence="5">
    <location>
        <begin position="144"/>
        <end position="155"/>
    </location>
</feature>
<dbReference type="PANTHER" id="PTHR23402:SF1">
    <property type="entry name" value="PYROGLUTAMYL-PEPTIDASE I"/>
    <property type="match status" value="1"/>
</dbReference>
<dbReference type="STRING" id="341454.A0A4S2N027"/>
<dbReference type="PANTHER" id="PTHR23402">
    <property type="entry name" value="PROTEASE FAMILY C15 PYROGLUTAMYL-PEPTIDASE I-RELATED"/>
    <property type="match status" value="1"/>
</dbReference>
<dbReference type="GO" id="GO:0008234">
    <property type="term" value="F:cysteine-type peptidase activity"/>
    <property type="evidence" value="ECO:0007669"/>
    <property type="project" value="UniProtKB-KW"/>
</dbReference>
<dbReference type="SUPFAM" id="SSF53182">
    <property type="entry name" value="Pyrrolidone carboxyl peptidase (pyroglutamate aminopeptidase)"/>
    <property type="match status" value="1"/>
</dbReference>
<evidence type="ECO:0000256" key="1">
    <source>
        <dbReference type="ARBA" id="ARBA00006641"/>
    </source>
</evidence>
<accession>A0A4S2N027</accession>
<dbReference type="AlphaFoldDB" id="A0A4S2N027"/>
<dbReference type="Proteomes" id="UP000298138">
    <property type="component" value="Unassembled WGS sequence"/>
</dbReference>
<gene>
    <name evidence="6" type="ORF">EX30DRAFT_182669</name>
</gene>
<feature type="region of interest" description="Disordered" evidence="5">
    <location>
        <begin position="135"/>
        <end position="164"/>
    </location>
</feature>
<keyword evidence="4" id="KW-0788">Thiol protease</keyword>
<keyword evidence="3" id="KW-0378">Hydrolase</keyword>
<organism evidence="6 7">
    <name type="scientific">Ascodesmis nigricans</name>
    <dbReference type="NCBI Taxonomy" id="341454"/>
    <lineage>
        <taxon>Eukaryota</taxon>
        <taxon>Fungi</taxon>
        <taxon>Dikarya</taxon>
        <taxon>Ascomycota</taxon>
        <taxon>Pezizomycotina</taxon>
        <taxon>Pezizomycetes</taxon>
        <taxon>Pezizales</taxon>
        <taxon>Ascodesmidaceae</taxon>
        <taxon>Ascodesmis</taxon>
    </lineage>
</organism>
<comment type="similarity">
    <text evidence="1">Belongs to the peptidase C15 family.</text>
</comment>
<evidence type="ECO:0000313" key="7">
    <source>
        <dbReference type="Proteomes" id="UP000298138"/>
    </source>
</evidence>